<evidence type="ECO:0000313" key="3">
    <source>
        <dbReference type="Proteomes" id="UP001596028"/>
    </source>
</evidence>
<feature type="transmembrane region" description="Helical" evidence="1">
    <location>
        <begin position="301"/>
        <end position="321"/>
    </location>
</feature>
<keyword evidence="1" id="KW-0472">Membrane</keyword>
<dbReference type="PANTHER" id="PTHR37422">
    <property type="entry name" value="TEICHURONIC ACID BIOSYNTHESIS PROTEIN TUAE"/>
    <property type="match status" value="1"/>
</dbReference>
<evidence type="ECO:0008006" key="4">
    <source>
        <dbReference type="Google" id="ProtNLM"/>
    </source>
</evidence>
<feature type="transmembrane region" description="Helical" evidence="1">
    <location>
        <begin position="342"/>
        <end position="360"/>
    </location>
</feature>
<protein>
    <recommendedName>
        <fullName evidence="4">O-antigen ligase domain-containing protein</fullName>
    </recommendedName>
</protein>
<dbReference type="InterPro" id="IPR051533">
    <property type="entry name" value="WaaL-like"/>
</dbReference>
<evidence type="ECO:0000313" key="2">
    <source>
        <dbReference type="EMBL" id="MFC4597458.1"/>
    </source>
</evidence>
<evidence type="ECO:0000256" key="1">
    <source>
        <dbReference type="SAM" id="Phobius"/>
    </source>
</evidence>
<keyword evidence="1" id="KW-0812">Transmembrane</keyword>
<feature type="transmembrane region" description="Helical" evidence="1">
    <location>
        <begin position="161"/>
        <end position="178"/>
    </location>
</feature>
<name>A0ABV9F8V0_9BACL</name>
<proteinExistence type="predicted"/>
<feature type="transmembrane region" description="Helical" evidence="1">
    <location>
        <begin position="184"/>
        <end position="203"/>
    </location>
</feature>
<reference evidence="3" key="1">
    <citation type="journal article" date="2019" name="Int. J. Syst. Evol. Microbiol.">
        <title>The Global Catalogue of Microorganisms (GCM) 10K type strain sequencing project: providing services to taxonomists for standard genome sequencing and annotation.</title>
        <authorList>
            <consortium name="The Broad Institute Genomics Platform"/>
            <consortium name="The Broad Institute Genome Sequencing Center for Infectious Disease"/>
            <person name="Wu L."/>
            <person name="Ma J."/>
        </authorList>
    </citation>
    <scope>NUCLEOTIDE SEQUENCE [LARGE SCALE GENOMIC DNA]</scope>
    <source>
        <strain evidence="3">CCUG 49571</strain>
    </source>
</reference>
<feature type="transmembrane region" description="Helical" evidence="1">
    <location>
        <begin position="67"/>
        <end position="85"/>
    </location>
</feature>
<dbReference type="PANTHER" id="PTHR37422:SF17">
    <property type="entry name" value="O-ANTIGEN LIGASE"/>
    <property type="match status" value="1"/>
</dbReference>
<feature type="transmembrane region" description="Helical" evidence="1">
    <location>
        <begin position="45"/>
        <end position="61"/>
    </location>
</feature>
<keyword evidence="3" id="KW-1185">Reference proteome</keyword>
<gene>
    <name evidence="2" type="ORF">ACFO3S_04360</name>
</gene>
<dbReference type="Proteomes" id="UP001596028">
    <property type="component" value="Unassembled WGS sequence"/>
</dbReference>
<sequence>MVNLLFLLKPLADMLWSVKTFNLLLIACVFVFSLAHLFRLRPLKINLALLLLSLLFLRSLAADMNEITVGVFLKVVSAFLLFFLAQMASDGQKTIGMIAASFLPPVLYILYQAVTGSGYQYWGSVYTFVGPYYYKTDLAICVILSVIFFRKYLFFNRFRSGKAAAAVYMFVIAPQLILMANSRMLLIVYAVILIGTIVEYFRYKERTFSSWKRNAIVVYSLLLIVAGYALYVNFYLPKGALVIEVQSGEIFSASNTQGRSEIWSSIAANYFKGDLLNLAFGYSINKDHEFDTVLHADAHNAWLKVMVSCGLVGLFVYMAAIGMAIGRLRGLLRDRLRQKSDYFVLMTALLVLLSYLFSGISQSNIIFTQSSWYAFYFMGLIFNPKLFPLSAPQAASPALPAAASGFVEPPFANRKQVNRA</sequence>
<organism evidence="2 3">
    <name type="scientific">Cohnella hongkongensis</name>
    <dbReference type="NCBI Taxonomy" id="178337"/>
    <lineage>
        <taxon>Bacteria</taxon>
        <taxon>Bacillati</taxon>
        <taxon>Bacillota</taxon>
        <taxon>Bacilli</taxon>
        <taxon>Bacillales</taxon>
        <taxon>Paenibacillaceae</taxon>
        <taxon>Cohnella</taxon>
    </lineage>
</organism>
<feature type="transmembrane region" description="Helical" evidence="1">
    <location>
        <begin position="215"/>
        <end position="236"/>
    </location>
</feature>
<accession>A0ABV9F8V0</accession>
<dbReference type="RefSeq" id="WP_378092668.1">
    <property type="nucleotide sequence ID" value="NZ_JBHSEP010000002.1"/>
</dbReference>
<feature type="transmembrane region" description="Helical" evidence="1">
    <location>
        <begin position="94"/>
        <end position="111"/>
    </location>
</feature>
<comment type="caution">
    <text evidence="2">The sequence shown here is derived from an EMBL/GenBank/DDBJ whole genome shotgun (WGS) entry which is preliminary data.</text>
</comment>
<feature type="transmembrane region" description="Helical" evidence="1">
    <location>
        <begin position="131"/>
        <end position="149"/>
    </location>
</feature>
<dbReference type="EMBL" id="JBHSEP010000002">
    <property type="protein sequence ID" value="MFC4597458.1"/>
    <property type="molecule type" value="Genomic_DNA"/>
</dbReference>
<feature type="transmembrane region" description="Helical" evidence="1">
    <location>
        <begin position="366"/>
        <end position="383"/>
    </location>
</feature>
<keyword evidence="1" id="KW-1133">Transmembrane helix</keyword>
<feature type="transmembrane region" description="Helical" evidence="1">
    <location>
        <begin position="20"/>
        <end position="38"/>
    </location>
</feature>